<dbReference type="InterPro" id="IPR020846">
    <property type="entry name" value="MFS_dom"/>
</dbReference>
<dbReference type="SUPFAM" id="SSF103473">
    <property type="entry name" value="MFS general substrate transporter"/>
    <property type="match status" value="1"/>
</dbReference>
<feature type="transmembrane region" description="Helical" evidence="5">
    <location>
        <begin position="295"/>
        <end position="311"/>
    </location>
</feature>
<proteinExistence type="predicted"/>
<reference evidence="7 8" key="1">
    <citation type="submission" date="2013-02" db="EMBL/GenBank/DDBJ databases">
        <title>The Genome Sequence of Acinetobacter gerneri CIP 107464.</title>
        <authorList>
            <consortium name="The Broad Institute Genome Sequencing Platform"/>
            <consortium name="The Broad Institute Genome Sequencing Center for Infectious Disease"/>
            <person name="Cerqueira G."/>
            <person name="Feldgarden M."/>
            <person name="Courvalin P."/>
            <person name="Perichon B."/>
            <person name="Grillot-Courvalin C."/>
            <person name="Clermont D."/>
            <person name="Rocha E."/>
            <person name="Yoon E.-J."/>
            <person name="Nemec A."/>
            <person name="Walker B."/>
            <person name="Young S.K."/>
            <person name="Zeng Q."/>
            <person name="Gargeya S."/>
            <person name="Fitzgerald M."/>
            <person name="Haas B."/>
            <person name="Abouelleil A."/>
            <person name="Alvarado L."/>
            <person name="Arachchi H.M."/>
            <person name="Berlin A.M."/>
            <person name="Chapman S.B."/>
            <person name="Dewar J."/>
            <person name="Goldberg J."/>
            <person name="Griggs A."/>
            <person name="Gujja S."/>
            <person name="Hansen M."/>
            <person name="Howarth C."/>
            <person name="Imamovic A."/>
            <person name="Larimer J."/>
            <person name="McCowan C."/>
            <person name="Murphy C."/>
            <person name="Neiman D."/>
            <person name="Pearson M."/>
            <person name="Priest M."/>
            <person name="Roberts A."/>
            <person name="Saif S."/>
            <person name="Shea T."/>
            <person name="Sisk P."/>
            <person name="Sykes S."/>
            <person name="Wortman J."/>
            <person name="Nusbaum C."/>
            <person name="Birren B."/>
        </authorList>
    </citation>
    <scope>NUCLEOTIDE SEQUENCE [LARGE SCALE GENOMIC DNA]</scope>
    <source>
        <strain evidence="7 8">CIP 107464</strain>
    </source>
</reference>
<keyword evidence="8" id="KW-1185">Reference proteome</keyword>
<dbReference type="Gene3D" id="1.20.1250.20">
    <property type="entry name" value="MFS general substrate transporter like domains"/>
    <property type="match status" value="2"/>
</dbReference>
<feature type="transmembrane region" description="Helical" evidence="5">
    <location>
        <begin position="317"/>
        <end position="338"/>
    </location>
</feature>
<gene>
    <name evidence="7" type="ORF">F960_02127</name>
</gene>
<accession>N8ZPR3</accession>
<evidence type="ECO:0000256" key="2">
    <source>
        <dbReference type="ARBA" id="ARBA00022692"/>
    </source>
</evidence>
<dbReference type="EMBL" id="APPN01000064">
    <property type="protein sequence ID" value="ENV33748.1"/>
    <property type="molecule type" value="Genomic_DNA"/>
</dbReference>
<feature type="transmembrane region" description="Helical" evidence="5">
    <location>
        <begin position="84"/>
        <end position="103"/>
    </location>
</feature>
<evidence type="ECO:0000259" key="6">
    <source>
        <dbReference type="PROSITE" id="PS50850"/>
    </source>
</evidence>
<protein>
    <recommendedName>
        <fullName evidence="6">Major facilitator superfamily (MFS) profile domain-containing protein</fullName>
    </recommendedName>
</protein>
<feature type="transmembrane region" description="Helical" evidence="5">
    <location>
        <begin position="56"/>
        <end position="75"/>
    </location>
</feature>
<dbReference type="PANTHER" id="PTHR23508:SF10">
    <property type="entry name" value="CARBOXYLIC ACID TRANSPORTER PROTEIN HOMOLOG"/>
    <property type="match status" value="1"/>
</dbReference>
<feature type="transmembrane region" description="Helical" evidence="5">
    <location>
        <begin position="350"/>
        <end position="375"/>
    </location>
</feature>
<dbReference type="Pfam" id="PF07690">
    <property type="entry name" value="MFS_1"/>
    <property type="match status" value="1"/>
</dbReference>
<feature type="transmembrane region" description="Helical" evidence="5">
    <location>
        <begin position="18"/>
        <end position="36"/>
    </location>
</feature>
<sequence>MKTNMQTQKWDTSYEWKAVLLLSLGFGLVGLDRWIIAPLLPSIMKDLSLNYQDVGVIFGALGITWGIFAIISGNLSDKIGHRKILIPSLIIFSLASGFSGAAAGLTSLIFIRAIMGVSEGAFCPTSFAATAAAAKPSRRGSLQGLQQSGFALFGLGLGPIIATQLLLVVPSWREVFWVVAIPGIILSVFMYFIIREPQNTQGGQALHEVVTGEEKQKVNWLALLKTRNVLLSMLGLFCTMSCVFVISAMVPLYLQNYLNLSSQNMGIVVSAIGFGGFLGQFLVPAASDFIGRKMASFLGFLGSTIFIWLFANAEASVLSLFSLLFVLSFFSLGLVALLSGPIAAESAPIGLVASSIGLVVGAGEIFGGGVAPFLSGVVAEHYGIQNIFYLSLIGTVVGMILSLFLVETAPRKVIASASNPAIESKKVSDV</sequence>
<dbReference type="eggNOG" id="COG2814">
    <property type="taxonomic scope" value="Bacteria"/>
</dbReference>
<evidence type="ECO:0000256" key="4">
    <source>
        <dbReference type="ARBA" id="ARBA00023136"/>
    </source>
</evidence>
<dbReference type="PANTHER" id="PTHR23508">
    <property type="entry name" value="CARBOXYLIC ACID TRANSPORTER PROTEIN HOMOLOG"/>
    <property type="match status" value="1"/>
</dbReference>
<dbReference type="HOGENOM" id="CLU_001265_5_13_6"/>
<evidence type="ECO:0000313" key="7">
    <source>
        <dbReference type="EMBL" id="ENV33748.1"/>
    </source>
</evidence>
<dbReference type="PROSITE" id="PS50850">
    <property type="entry name" value="MFS"/>
    <property type="match status" value="1"/>
</dbReference>
<dbReference type="InterPro" id="IPR036259">
    <property type="entry name" value="MFS_trans_sf"/>
</dbReference>
<feature type="transmembrane region" description="Helical" evidence="5">
    <location>
        <begin position="229"/>
        <end position="253"/>
    </location>
</feature>
<name>N8ZPR3_9GAMM</name>
<feature type="transmembrane region" description="Helical" evidence="5">
    <location>
        <begin position="175"/>
        <end position="194"/>
    </location>
</feature>
<dbReference type="GO" id="GO:0005886">
    <property type="term" value="C:plasma membrane"/>
    <property type="evidence" value="ECO:0007669"/>
    <property type="project" value="TreeGrafter"/>
</dbReference>
<dbReference type="STRING" id="202952.GCA_000747725_02662"/>
<evidence type="ECO:0000256" key="3">
    <source>
        <dbReference type="ARBA" id="ARBA00022989"/>
    </source>
</evidence>
<comment type="subcellular location">
    <subcellularLocation>
        <location evidence="1">Membrane</location>
        <topology evidence="1">Multi-pass membrane protein</topology>
    </subcellularLocation>
</comment>
<keyword evidence="2 5" id="KW-0812">Transmembrane</keyword>
<dbReference type="AlphaFoldDB" id="N8ZPR3"/>
<keyword evidence="3 5" id="KW-1133">Transmembrane helix</keyword>
<dbReference type="GO" id="GO:0046943">
    <property type="term" value="F:carboxylic acid transmembrane transporter activity"/>
    <property type="evidence" value="ECO:0007669"/>
    <property type="project" value="TreeGrafter"/>
</dbReference>
<organism evidence="7 8">
    <name type="scientific">Acinetobacter gerneri DSM 14967 = CIP 107464 = MTCC 9824</name>
    <dbReference type="NCBI Taxonomy" id="1120926"/>
    <lineage>
        <taxon>Bacteria</taxon>
        <taxon>Pseudomonadati</taxon>
        <taxon>Pseudomonadota</taxon>
        <taxon>Gammaproteobacteria</taxon>
        <taxon>Moraxellales</taxon>
        <taxon>Moraxellaceae</taxon>
        <taxon>Acinetobacter</taxon>
    </lineage>
</organism>
<evidence type="ECO:0000313" key="8">
    <source>
        <dbReference type="Proteomes" id="UP000013117"/>
    </source>
</evidence>
<feature type="domain" description="Major facilitator superfamily (MFS) profile" evidence="6">
    <location>
        <begin position="18"/>
        <end position="410"/>
    </location>
</feature>
<feature type="transmembrane region" description="Helical" evidence="5">
    <location>
        <begin position="265"/>
        <end position="283"/>
    </location>
</feature>
<evidence type="ECO:0000256" key="5">
    <source>
        <dbReference type="SAM" id="Phobius"/>
    </source>
</evidence>
<dbReference type="Proteomes" id="UP000013117">
    <property type="component" value="Unassembled WGS sequence"/>
</dbReference>
<feature type="transmembrane region" description="Helical" evidence="5">
    <location>
        <begin position="387"/>
        <end position="406"/>
    </location>
</feature>
<evidence type="ECO:0000256" key="1">
    <source>
        <dbReference type="ARBA" id="ARBA00004141"/>
    </source>
</evidence>
<keyword evidence="4 5" id="KW-0472">Membrane</keyword>
<dbReference type="InterPro" id="IPR011701">
    <property type="entry name" value="MFS"/>
</dbReference>
<dbReference type="PATRIC" id="fig|1120926.3.peg.2056"/>
<comment type="caution">
    <text evidence="7">The sequence shown here is derived from an EMBL/GenBank/DDBJ whole genome shotgun (WGS) entry which is preliminary data.</text>
</comment>